<comment type="caution">
    <text evidence="11">The sequence shown here is derived from an EMBL/GenBank/DDBJ whole genome shotgun (WGS) entry which is preliminary data.</text>
</comment>
<dbReference type="EMBL" id="JBAKFM010000003">
    <property type="protein sequence ID" value="MEX0469538.1"/>
    <property type="molecule type" value="Genomic_DNA"/>
</dbReference>
<dbReference type="EC" id="4.2.1.75" evidence="3 9"/>
<dbReference type="InterPro" id="IPR003754">
    <property type="entry name" value="4pyrrol_synth_uPrphyn_synth"/>
</dbReference>
<keyword evidence="12" id="KW-1185">Reference proteome</keyword>
<organism evidence="11 12">
    <name type="scientific">Spiribacter pallidus</name>
    <dbReference type="NCBI Taxonomy" id="1987936"/>
    <lineage>
        <taxon>Bacteria</taxon>
        <taxon>Pseudomonadati</taxon>
        <taxon>Pseudomonadota</taxon>
        <taxon>Gammaproteobacteria</taxon>
        <taxon>Chromatiales</taxon>
        <taxon>Ectothiorhodospiraceae</taxon>
        <taxon>Spiribacter</taxon>
    </lineage>
</organism>
<evidence type="ECO:0000256" key="8">
    <source>
        <dbReference type="ARBA" id="ARBA00048617"/>
    </source>
</evidence>
<evidence type="ECO:0000256" key="5">
    <source>
        <dbReference type="ARBA" id="ARBA00023244"/>
    </source>
</evidence>
<dbReference type="InterPro" id="IPR036108">
    <property type="entry name" value="4pyrrol_syn_uPrphyn_synt_sf"/>
</dbReference>
<comment type="pathway">
    <text evidence="1 9">Porphyrin-containing compound metabolism; protoporphyrin-IX biosynthesis; coproporphyrinogen-III from 5-aminolevulinate: step 3/4.</text>
</comment>
<name>A0ABV3TEH2_9GAMM</name>
<dbReference type="GO" id="GO:0004852">
    <property type="term" value="F:uroporphyrinogen-III synthase activity"/>
    <property type="evidence" value="ECO:0007669"/>
    <property type="project" value="UniProtKB-EC"/>
</dbReference>
<reference evidence="11 12" key="1">
    <citation type="submission" date="2024-02" db="EMBL/GenBank/DDBJ databases">
        <title>New especies of Spiribacter isolated from saline water.</title>
        <authorList>
            <person name="Leon M.J."/>
            <person name="De La Haba R."/>
            <person name="Sanchez-Porro C."/>
            <person name="Ventosa A."/>
        </authorList>
    </citation>
    <scope>NUCLEOTIDE SEQUENCE [LARGE SCALE GENOMIC DNA]</scope>
    <source>
        <strain evidence="12">ag22IC6-390</strain>
    </source>
</reference>
<evidence type="ECO:0000256" key="4">
    <source>
        <dbReference type="ARBA" id="ARBA00023239"/>
    </source>
</evidence>
<accession>A0ABV3TEH2</accession>
<dbReference type="Gene3D" id="3.40.50.10090">
    <property type="match status" value="2"/>
</dbReference>
<dbReference type="PANTHER" id="PTHR38042">
    <property type="entry name" value="UROPORPHYRINOGEN-III SYNTHASE, CHLOROPLASTIC"/>
    <property type="match status" value="1"/>
</dbReference>
<comment type="catalytic activity">
    <reaction evidence="8 9">
        <text>hydroxymethylbilane = uroporphyrinogen III + H2O</text>
        <dbReference type="Rhea" id="RHEA:18965"/>
        <dbReference type="ChEBI" id="CHEBI:15377"/>
        <dbReference type="ChEBI" id="CHEBI:57308"/>
        <dbReference type="ChEBI" id="CHEBI:57845"/>
        <dbReference type="EC" id="4.2.1.75"/>
    </reaction>
</comment>
<dbReference type="SUPFAM" id="SSF69618">
    <property type="entry name" value="HemD-like"/>
    <property type="match status" value="1"/>
</dbReference>
<proteinExistence type="inferred from homology"/>
<dbReference type="InterPro" id="IPR039793">
    <property type="entry name" value="UROS/Hem4"/>
</dbReference>
<evidence type="ECO:0000256" key="3">
    <source>
        <dbReference type="ARBA" id="ARBA00013109"/>
    </source>
</evidence>
<evidence type="ECO:0000256" key="6">
    <source>
        <dbReference type="ARBA" id="ARBA00037589"/>
    </source>
</evidence>
<keyword evidence="4 9" id="KW-0456">Lyase</keyword>
<evidence type="ECO:0000256" key="9">
    <source>
        <dbReference type="RuleBase" id="RU366031"/>
    </source>
</evidence>
<evidence type="ECO:0000313" key="12">
    <source>
        <dbReference type="Proteomes" id="UP001556709"/>
    </source>
</evidence>
<evidence type="ECO:0000313" key="11">
    <source>
        <dbReference type="EMBL" id="MEX0469538.1"/>
    </source>
</evidence>
<dbReference type="CDD" id="cd06578">
    <property type="entry name" value="HemD"/>
    <property type="match status" value="1"/>
</dbReference>
<feature type="domain" description="Tetrapyrrole biosynthesis uroporphyrinogen III synthase" evidence="10">
    <location>
        <begin position="24"/>
        <end position="238"/>
    </location>
</feature>
<protein>
    <recommendedName>
        <fullName evidence="7 9">Uroporphyrinogen-III synthase</fullName>
        <ecNumber evidence="3 9">4.2.1.75</ecNumber>
    </recommendedName>
</protein>
<evidence type="ECO:0000256" key="2">
    <source>
        <dbReference type="ARBA" id="ARBA00008133"/>
    </source>
</evidence>
<comment type="similarity">
    <text evidence="2 9">Belongs to the uroporphyrinogen-III synthase family.</text>
</comment>
<keyword evidence="5 9" id="KW-0627">Porphyrin biosynthesis</keyword>
<dbReference type="Proteomes" id="UP001556709">
    <property type="component" value="Unassembled WGS sequence"/>
</dbReference>
<dbReference type="Pfam" id="PF02602">
    <property type="entry name" value="HEM4"/>
    <property type="match status" value="1"/>
</dbReference>
<evidence type="ECO:0000259" key="10">
    <source>
        <dbReference type="Pfam" id="PF02602"/>
    </source>
</evidence>
<gene>
    <name evidence="11" type="ORF">V6X73_07350</name>
</gene>
<sequence length="251" mass="25786">MSRGLVDARILLTRPAGQAAALGRMLASRGALVLQRPTLAIEPLPVQAPPTRKPDWVVFISPNAVRYGLPALAGSGLVAGAVAAVGPGTASALNQAGVTVTVAPTRGGGAEALLAEPAFDPAPGQRVLIIRGEGGRRRLQAPLQARGVILEELAVYRRMPAACRLDVPDDWLAVQLDAAVVTSVAGLQGLLAMATPAALEWVMDAALVVVSERVAAAARQAGWVAVTVADGADDTALLAALEQALERQKDD</sequence>
<evidence type="ECO:0000256" key="1">
    <source>
        <dbReference type="ARBA" id="ARBA00004772"/>
    </source>
</evidence>
<dbReference type="RefSeq" id="WP_367959135.1">
    <property type="nucleotide sequence ID" value="NZ_JBAKFK010000003.1"/>
</dbReference>
<dbReference type="PANTHER" id="PTHR38042:SF1">
    <property type="entry name" value="UROPORPHYRINOGEN-III SYNTHASE, CHLOROPLASTIC"/>
    <property type="match status" value="1"/>
</dbReference>
<evidence type="ECO:0000256" key="7">
    <source>
        <dbReference type="ARBA" id="ARBA00040167"/>
    </source>
</evidence>
<comment type="function">
    <text evidence="6 9">Catalyzes cyclization of the linear tetrapyrrole, hydroxymethylbilane, to the macrocyclic uroporphyrinogen III.</text>
</comment>